<organism evidence="1 2">
    <name type="scientific">Enhygromyxa salina</name>
    <dbReference type="NCBI Taxonomy" id="215803"/>
    <lineage>
        <taxon>Bacteria</taxon>
        <taxon>Pseudomonadati</taxon>
        <taxon>Myxococcota</taxon>
        <taxon>Polyangia</taxon>
        <taxon>Nannocystales</taxon>
        <taxon>Nannocystaceae</taxon>
        <taxon>Enhygromyxa</taxon>
    </lineage>
</organism>
<dbReference type="PANTHER" id="PTHR46504">
    <property type="entry name" value="TRNASE Z TRZ1"/>
    <property type="match status" value="1"/>
</dbReference>
<dbReference type="SUPFAM" id="SSF56281">
    <property type="entry name" value="Metallo-hydrolase/oxidoreductase"/>
    <property type="match status" value="1"/>
</dbReference>
<dbReference type="Gene3D" id="3.60.15.10">
    <property type="entry name" value="Ribonuclease Z/Hydroxyacylglutathione hydrolase-like"/>
    <property type="match status" value="1"/>
</dbReference>
<gene>
    <name evidence="1" type="ORF">ENSA7_75960</name>
</gene>
<protein>
    <submittedName>
        <fullName evidence="1">Ribonuclease Z</fullName>
    </submittedName>
</protein>
<dbReference type="Pfam" id="PF23023">
    <property type="entry name" value="Anti-Pycsar_Apyc1"/>
    <property type="match status" value="1"/>
</dbReference>
<dbReference type="EMBL" id="PVNL01000139">
    <property type="protein sequence ID" value="PRP94773.1"/>
    <property type="molecule type" value="Genomic_DNA"/>
</dbReference>
<name>A0A2S9XPI9_9BACT</name>
<dbReference type="Proteomes" id="UP000238823">
    <property type="component" value="Unassembled WGS sequence"/>
</dbReference>
<reference evidence="1 2" key="1">
    <citation type="submission" date="2018-03" db="EMBL/GenBank/DDBJ databases">
        <title>Draft Genome Sequences of the Obligatory Marine Myxobacteria Enhygromyxa salina SWB007.</title>
        <authorList>
            <person name="Poehlein A."/>
            <person name="Moghaddam J.A."/>
            <person name="Harms H."/>
            <person name="Alanjari M."/>
            <person name="Koenig G.M."/>
            <person name="Daniel R."/>
            <person name="Schaeberle T.F."/>
        </authorList>
    </citation>
    <scope>NUCLEOTIDE SEQUENCE [LARGE SCALE GENOMIC DNA]</scope>
    <source>
        <strain evidence="1 2">SWB007</strain>
    </source>
</reference>
<accession>A0A2S9XPI9</accession>
<dbReference type="InterPro" id="IPR036866">
    <property type="entry name" value="RibonucZ/Hydroxyglut_hydro"/>
</dbReference>
<proteinExistence type="predicted"/>
<comment type="caution">
    <text evidence="1">The sequence shown here is derived from an EMBL/GenBank/DDBJ whole genome shotgun (WGS) entry which is preliminary data.</text>
</comment>
<evidence type="ECO:0000313" key="1">
    <source>
        <dbReference type="EMBL" id="PRP94773.1"/>
    </source>
</evidence>
<dbReference type="PANTHER" id="PTHR46504:SF2">
    <property type="entry name" value="TRNASE Z TRZ1"/>
    <property type="match status" value="1"/>
</dbReference>
<dbReference type="RefSeq" id="WP_106094366.1">
    <property type="nucleotide sequence ID" value="NZ_PVNL01000139.1"/>
</dbReference>
<sequence>MTRPPEDKLEVCNLHLVGISQGGVETNIRVPELKLMFDLGMVPHGALNVNRVLVSHGHNDHLAGIHYYISQRKMMGLRPAILHVPEEIVAPLNTVLGAWSQIEGFEYEYELRPAKPGERFKIGRDLTATAIRTVHRVPSLAWAIERTTHRLDDAYRGRPPDELAKLRAQGVPITHEVVTPLLCVTGDTTIDTFLSSDLMRRCKVLVHEVTAWDQQRDVASTRGYGHTHVDEMIEHVEKFEGEALVLVHRSLRHSRAFAERVVQDRFPASVRDKVFVFGHD</sequence>
<evidence type="ECO:0000313" key="2">
    <source>
        <dbReference type="Proteomes" id="UP000238823"/>
    </source>
</evidence>
<dbReference type="AlphaFoldDB" id="A0A2S9XPI9"/>
<dbReference type="OrthoDB" id="342839at2"/>